<dbReference type="InterPro" id="IPR027417">
    <property type="entry name" value="P-loop_NTPase"/>
</dbReference>
<gene>
    <name evidence="1" type="primary">yhjQ</name>
    <name evidence="1" type="ORF">E6Q69_14220</name>
</gene>
<organism evidence="1 2">
    <name type="scientific">Aquipseudomonas alcaligenes</name>
    <name type="common">Pseudomonas alcaligenes</name>
    <dbReference type="NCBI Taxonomy" id="43263"/>
    <lineage>
        <taxon>Bacteria</taxon>
        <taxon>Pseudomonadati</taxon>
        <taxon>Pseudomonadota</taxon>
        <taxon>Gammaproteobacteria</taxon>
        <taxon>Pseudomonadales</taxon>
        <taxon>Pseudomonadaceae</taxon>
        <taxon>Aquipseudomonas</taxon>
    </lineage>
</organism>
<dbReference type="SUPFAM" id="SSF52540">
    <property type="entry name" value="P-loop containing nucleoside triphosphate hydrolases"/>
    <property type="match status" value="1"/>
</dbReference>
<dbReference type="Proteomes" id="UP000321110">
    <property type="component" value="Unassembled WGS sequence"/>
</dbReference>
<name>A0A5C7VW87_AQUAC</name>
<dbReference type="EMBL" id="SSFO01000239">
    <property type="protein sequence ID" value="TXI29877.1"/>
    <property type="molecule type" value="Genomic_DNA"/>
</dbReference>
<accession>A0A5C7VW87</accession>
<dbReference type="NCBIfam" id="TIGR03371">
    <property type="entry name" value="cellulose_yhjQ"/>
    <property type="match status" value="1"/>
</dbReference>
<evidence type="ECO:0000313" key="2">
    <source>
        <dbReference type="Proteomes" id="UP000321110"/>
    </source>
</evidence>
<dbReference type="Gene3D" id="3.40.50.300">
    <property type="entry name" value="P-loop containing nucleotide triphosphate hydrolases"/>
    <property type="match status" value="1"/>
</dbReference>
<dbReference type="AlphaFoldDB" id="A0A5C7VW87"/>
<dbReference type="Pfam" id="PF06564">
    <property type="entry name" value="CBP_BcsQ"/>
    <property type="match status" value="1"/>
</dbReference>
<evidence type="ECO:0000313" key="1">
    <source>
        <dbReference type="EMBL" id="TXI29877.1"/>
    </source>
</evidence>
<proteinExistence type="predicted"/>
<dbReference type="InterPro" id="IPR017746">
    <property type="entry name" value="Cellulose_synthase_operon_BcsQ"/>
</dbReference>
<sequence length="235" mass="26115">MTSLALYGVRGGLGRSSLLAALGYALSELGERVLLVDLCSDNLLRLHFNLPLDERGGWARAELEGRPFGEPLYEVLDGLCLMPFGELDEAERARLWQRLAPGSWRTRLAPLARRFDWLLFDQPAAGLAAGPEVDVPVLVVEADGACQVLLGRQALERHDLLLINRYEPASRLQRDLLLVWQRLFGERLALQLVHRDEALAEALACKAPVGHYAPHSLAARDVQSLAVRCLTRRRG</sequence>
<reference evidence="1 2" key="1">
    <citation type="submission" date="2018-09" db="EMBL/GenBank/DDBJ databases">
        <title>Metagenome Assembled Genomes from an Advanced Water Purification Facility.</title>
        <authorList>
            <person name="Stamps B.W."/>
            <person name="Spear J.R."/>
        </authorList>
    </citation>
    <scope>NUCLEOTIDE SEQUENCE [LARGE SCALE GENOMIC DNA]</scope>
    <source>
        <strain evidence="1">Bin_52_1</strain>
    </source>
</reference>
<comment type="caution">
    <text evidence="1">The sequence shown here is derived from an EMBL/GenBank/DDBJ whole genome shotgun (WGS) entry which is preliminary data.</text>
</comment>
<protein>
    <submittedName>
        <fullName evidence="1">Cellulose synthase operon protein YhjQ</fullName>
    </submittedName>
</protein>